<dbReference type="AlphaFoldDB" id="A0AAV4V0G3"/>
<proteinExistence type="predicted"/>
<feature type="region of interest" description="Disordered" evidence="1">
    <location>
        <begin position="224"/>
        <end position="246"/>
    </location>
</feature>
<evidence type="ECO:0000256" key="1">
    <source>
        <dbReference type="SAM" id="MobiDB-lite"/>
    </source>
</evidence>
<evidence type="ECO:0000313" key="2">
    <source>
        <dbReference type="EMBL" id="GIY63626.1"/>
    </source>
</evidence>
<dbReference type="EMBL" id="BPLR01013767">
    <property type="protein sequence ID" value="GIY63626.1"/>
    <property type="molecule type" value="Genomic_DNA"/>
</dbReference>
<accession>A0AAV4V0G3</accession>
<evidence type="ECO:0000313" key="3">
    <source>
        <dbReference type="Proteomes" id="UP001054945"/>
    </source>
</evidence>
<comment type="caution">
    <text evidence="2">The sequence shown here is derived from an EMBL/GenBank/DDBJ whole genome shotgun (WGS) entry which is preliminary data.</text>
</comment>
<dbReference type="Proteomes" id="UP001054945">
    <property type="component" value="Unassembled WGS sequence"/>
</dbReference>
<protein>
    <submittedName>
        <fullName evidence="2">Uncharacterized protein</fullName>
    </submittedName>
</protein>
<gene>
    <name evidence="2" type="primary">AVEN_228014_1</name>
    <name evidence="2" type="ORF">CEXT_516711</name>
</gene>
<sequence length="338" mass="37820">MINSATKQNFKPQEVERMFSTPISTARFKKELEKSISGKKIARALFPPDDNPGKRQKHVLSPAKSPVVFSDSVILLQEIFQKLSQECKELLQPDVSSAVSQDAKASDKYVNNLVKNLRSKEISEGDFANIIGGIAQNIFLEAKLKNKSSFVTQAKSLPDLTKGTASTDPKLKTVSSWEDMTSLSNKVEEACNTASDSGFRDDTVELTKENSCLVGGSLGDRHLPDGWSKTPTTVSDASNQSTTENQRVKKKIPEVLNLKCSCWRKSLGLEWDFLLLAKWRRQRHCTHLRQSRPVNSNPRMFSAAKCDKERRFCAGSLCERLHIQTVPFKRAAHFQCQG</sequence>
<reference evidence="2 3" key="1">
    <citation type="submission" date="2021-06" db="EMBL/GenBank/DDBJ databases">
        <title>Caerostris extrusa draft genome.</title>
        <authorList>
            <person name="Kono N."/>
            <person name="Arakawa K."/>
        </authorList>
    </citation>
    <scope>NUCLEOTIDE SEQUENCE [LARGE SCALE GENOMIC DNA]</scope>
</reference>
<feature type="compositionally biased region" description="Polar residues" evidence="1">
    <location>
        <begin position="229"/>
        <end position="245"/>
    </location>
</feature>
<name>A0AAV4V0G3_CAEEX</name>
<keyword evidence="3" id="KW-1185">Reference proteome</keyword>
<organism evidence="2 3">
    <name type="scientific">Caerostris extrusa</name>
    <name type="common">Bark spider</name>
    <name type="synonym">Caerostris bankana</name>
    <dbReference type="NCBI Taxonomy" id="172846"/>
    <lineage>
        <taxon>Eukaryota</taxon>
        <taxon>Metazoa</taxon>
        <taxon>Ecdysozoa</taxon>
        <taxon>Arthropoda</taxon>
        <taxon>Chelicerata</taxon>
        <taxon>Arachnida</taxon>
        <taxon>Araneae</taxon>
        <taxon>Araneomorphae</taxon>
        <taxon>Entelegynae</taxon>
        <taxon>Araneoidea</taxon>
        <taxon>Araneidae</taxon>
        <taxon>Caerostris</taxon>
    </lineage>
</organism>